<dbReference type="InterPro" id="IPR057666">
    <property type="entry name" value="DrpA_SLOG"/>
</dbReference>
<evidence type="ECO:0000259" key="2">
    <source>
        <dbReference type="Pfam" id="PF02481"/>
    </source>
</evidence>
<accession>A0A7S9LVE5</accession>
<dbReference type="KEGG" id="poz:I0K15_09695"/>
<dbReference type="Gene3D" id="1.10.10.10">
    <property type="entry name" value="Winged helix-like DNA-binding domain superfamily/Winged helix DNA-binding domain"/>
    <property type="match status" value="1"/>
</dbReference>
<evidence type="ECO:0000313" key="4">
    <source>
        <dbReference type="EMBL" id="QPH55974.1"/>
    </source>
</evidence>
<evidence type="ECO:0000313" key="5">
    <source>
        <dbReference type="Proteomes" id="UP000594800"/>
    </source>
</evidence>
<dbReference type="InterPro" id="IPR036388">
    <property type="entry name" value="WH-like_DNA-bd_sf"/>
</dbReference>
<sequence length="365" mass="38626">MSRLSSDQVEAHLALARSPRVGPVTFRRLIETYGDAVCALEALPQHAARGGMRSYRPAPMDRVREELARGQDSGARLLVMGGHGYPERLMELNDGPLVLWARGDVALVERPVTALVGARNASALGLRMARQLALDLGAVGHVVASGLARGIDTAAHTASLETGTVAVMAGGIDVIYPASNQELARQIADTGLLLSEAPPGLQPMARHFPKRNRIIAGLATTVVLVEAAERSGSLITARMALEQGREVMAVPGHPLDARAAGCNRLIREGAGLVRSAEDVLDALALPVRPVTGFHEDTGEWLGDRPLPDETRQMLVGLISPAPVAEDELIRNLGVPAGQVLAALMDMELAGQIERHPGGLVARRIA</sequence>
<dbReference type="PANTHER" id="PTHR43022">
    <property type="entry name" value="PROTEIN SMF"/>
    <property type="match status" value="1"/>
</dbReference>
<reference evidence="4 5" key="1">
    <citation type="submission" date="2020-11" db="EMBL/GenBank/DDBJ databases">
        <title>Description of Pontivivens ytuae sp. nov. isolated from deep sea sediment of Mariana Trench.</title>
        <authorList>
            <person name="Wang Z."/>
            <person name="Sun Q.-L."/>
            <person name="Xu X.-D."/>
            <person name="Tang Y.-Z."/>
            <person name="Zhang J."/>
        </authorList>
    </citation>
    <scope>NUCLEOTIDE SEQUENCE [LARGE SCALE GENOMIC DNA]</scope>
    <source>
        <strain evidence="4 5">MT2928</strain>
    </source>
</reference>
<dbReference type="EMBL" id="CP064942">
    <property type="protein sequence ID" value="QPH55974.1"/>
    <property type="molecule type" value="Genomic_DNA"/>
</dbReference>
<dbReference type="InterPro" id="IPR003488">
    <property type="entry name" value="DprA"/>
</dbReference>
<protein>
    <submittedName>
        <fullName evidence="4">DNA-protecting protein DprA</fullName>
    </submittedName>
</protein>
<evidence type="ECO:0000256" key="1">
    <source>
        <dbReference type="ARBA" id="ARBA00006525"/>
    </source>
</evidence>
<dbReference type="NCBIfam" id="TIGR00732">
    <property type="entry name" value="dprA"/>
    <property type="match status" value="1"/>
</dbReference>
<dbReference type="AlphaFoldDB" id="A0A7S9LVE5"/>
<dbReference type="GO" id="GO:0009294">
    <property type="term" value="P:DNA-mediated transformation"/>
    <property type="evidence" value="ECO:0007669"/>
    <property type="project" value="InterPro"/>
</dbReference>
<dbReference type="Gene3D" id="3.40.50.450">
    <property type="match status" value="1"/>
</dbReference>
<dbReference type="RefSeq" id="WP_196105234.1">
    <property type="nucleotide sequence ID" value="NZ_CP064942.1"/>
</dbReference>
<dbReference type="Proteomes" id="UP000594800">
    <property type="component" value="Chromosome"/>
</dbReference>
<dbReference type="Pfam" id="PF17782">
    <property type="entry name" value="WHD_DprA"/>
    <property type="match status" value="1"/>
</dbReference>
<feature type="domain" description="Smf/DprA SLOG" evidence="2">
    <location>
        <begin position="78"/>
        <end position="283"/>
    </location>
</feature>
<keyword evidence="5" id="KW-1185">Reference proteome</keyword>
<feature type="domain" description="DprA winged helix" evidence="3">
    <location>
        <begin position="307"/>
        <end position="358"/>
    </location>
</feature>
<dbReference type="InterPro" id="IPR041614">
    <property type="entry name" value="DprA_WH"/>
</dbReference>
<evidence type="ECO:0000259" key="3">
    <source>
        <dbReference type="Pfam" id="PF17782"/>
    </source>
</evidence>
<name>A0A7S9LVE5_9RHOB</name>
<dbReference type="PANTHER" id="PTHR43022:SF1">
    <property type="entry name" value="PROTEIN SMF"/>
    <property type="match status" value="1"/>
</dbReference>
<dbReference type="SUPFAM" id="SSF102405">
    <property type="entry name" value="MCP/YpsA-like"/>
    <property type="match status" value="1"/>
</dbReference>
<gene>
    <name evidence="4" type="primary">dprA</name>
    <name evidence="4" type="ORF">I0K15_09695</name>
</gene>
<dbReference type="Pfam" id="PF02481">
    <property type="entry name" value="DNA_processg_A"/>
    <property type="match status" value="1"/>
</dbReference>
<organism evidence="4 5">
    <name type="scientific">Pontivivens ytuae</name>
    <dbReference type="NCBI Taxonomy" id="2789856"/>
    <lineage>
        <taxon>Bacteria</taxon>
        <taxon>Pseudomonadati</taxon>
        <taxon>Pseudomonadota</taxon>
        <taxon>Alphaproteobacteria</taxon>
        <taxon>Rhodobacterales</taxon>
        <taxon>Paracoccaceae</taxon>
        <taxon>Pontivivens</taxon>
    </lineage>
</organism>
<dbReference type="Pfam" id="PF21102">
    <property type="entry name" value="DprA_N"/>
    <property type="match status" value="1"/>
</dbReference>
<comment type="similarity">
    <text evidence="1">Belongs to the DprA/Smf family.</text>
</comment>
<proteinExistence type="inferred from homology"/>